<reference evidence="3 4" key="1">
    <citation type="journal article" date="2014" name="Nat. Commun.">
        <title>Physiological and genomic features of highly alkaliphilic hydrogen-utilizing Betaproteobacteria from a continental serpentinizing site.</title>
        <authorList>
            <person name="Suzuki S."/>
            <person name="Kuenen J.G."/>
            <person name="Schipper K."/>
            <person name="van der Velde S."/>
            <person name="Ishii S."/>
            <person name="Wu A."/>
            <person name="Sorokin D.Y."/>
            <person name="Tenney A."/>
            <person name="Meng X.Y."/>
            <person name="Morrill P.L."/>
            <person name="Kamagata Y."/>
            <person name="Muyzer G."/>
            <person name="Nealson K.H."/>
        </authorList>
    </citation>
    <scope>NUCLEOTIDE SEQUENCE [LARGE SCALE GENOMIC DNA]</scope>
    <source>
        <strain evidence="3 4">A1</strain>
    </source>
</reference>
<dbReference type="EMBL" id="AP014568">
    <property type="protein sequence ID" value="BAO81402.1"/>
    <property type="molecule type" value="Genomic_DNA"/>
</dbReference>
<keyword evidence="4" id="KW-1185">Reference proteome</keyword>
<protein>
    <submittedName>
        <fullName evidence="3">Predicted NAD/FAD-dependent oxidoreductase</fullName>
    </submittedName>
</protein>
<accession>A0A060NJ09</accession>
<dbReference type="HOGENOM" id="CLU_036034_0_0_4"/>
<dbReference type="KEGG" id="cbaa:SRAA_1548"/>
<dbReference type="Proteomes" id="UP000067461">
    <property type="component" value="Chromosome"/>
</dbReference>
<dbReference type="STRING" id="1458425.SRAA_1548"/>
<evidence type="ECO:0000259" key="2">
    <source>
        <dbReference type="Pfam" id="PF01593"/>
    </source>
</evidence>
<feature type="region of interest" description="Disordered" evidence="1">
    <location>
        <begin position="1"/>
        <end position="24"/>
    </location>
</feature>
<dbReference type="Pfam" id="PF13450">
    <property type="entry name" value="NAD_binding_8"/>
    <property type="match status" value="1"/>
</dbReference>
<organism evidence="3 4">
    <name type="scientific">Serpentinimonas raichei</name>
    <dbReference type="NCBI Taxonomy" id="1458425"/>
    <lineage>
        <taxon>Bacteria</taxon>
        <taxon>Pseudomonadati</taxon>
        <taxon>Pseudomonadota</taxon>
        <taxon>Betaproteobacteria</taxon>
        <taxon>Burkholderiales</taxon>
        <taxon>Comamonadaceae</taxon>
        <taxon>Serpentinimonas</taxon>
    </lineage>
</organism>
<dbReference type="InterPro" id="IPR036188">
    <property type="entry name" value="FAD/NAD-bd_sf"/>
</dbReference>
<gene>
    <name evidence="3" type="ORF">SRAA_1548</name>
</gene>
<dbReference type="SUPFAM" id="SSF51905">
    <property type="entry name" value="FAD/NAD(P)-binding domain"/>
    <property type="match status" value="1"/>
</dbReference>
<dbReference type="AlphaFoldDB" id="A0A060NJ09"/>
<sequence>MSRKPRREGGTPRTTPPDQAPRARRTAVVGAGMAGVVCARTLAQAGHEVLLLDKHHSPGGRMATRLTEFGGFDHGAQFFTVTDERFKKALALQPELIAQWQVPTVRVLDTLGQTLASASAIEKARWVGVRGMSELLRQWALPLSDGSLNASSHYNTQVVGIEPDALNPKQWQLRCAGAAGSQQVIAGLDQVLLALPAPQAQALLCASALVPEWVAALDAVETAPCWTLLLAFAQAAPGGPEPFGPNWHAASSDHHRIRWVARENSKPGRSTIERWTVQASPQWSAEHLEDDAERVKAKLLKGFAEVTGIRAEPTLAQVHRWRYAQTLRPLGQPCLWNPALGLGLSGDWCLGHRVENAFVSGLELALAAT</sequence>
<dbReference type="Gene3D" id="3.50.50.60">
    <property type="entry name" value="FAD/NAD(P)-binding domain"/>
    <property type="match status" value="1"/>
</dbReference>
<dbReference type="PANTHER" id="PTHR16128:SF5">
    <property type="entry name" value="FAD_NAD(P)-BINDING OXIDOREDUCTASE FAMILY PROTEIN"/>
    <property type="match status" value="1"/>
</dbReference>
<dbReference type="Gene3D" id="3.90.660.10">
    <property type="match status" value="1"/>
</dbReference>
<feature type="domain" description="Amine oxidase" evidence="2">
    <location>
        <begin position="126"/>
        <end position="363"/>
    </location>
</feature>
<dbReference type="GO" id="GO:0016491">
    <property type="term" value="F:oxidoreductase activity"/>
    <property type="evidence" value="ECO:0007669"/>
    <property type="project" value="InterPro"/>
</dbReference>
<dbReference type="PANTHER" id="PTHR16128">
    <property type="entry name" value="FAD/NAD(P)-BINDING OXIDOREDUCTASE FAMILY PROTEIN"/>
    <property type="match status" value="1"/>
</dbReference>
<dbReference type="OrthoDB" id="5792777at2"/>
<dbReference type="RefSeq" id="WP_045531896.1">
    <property type="nucleotide sequence ID" value="NZ_AP014568.1"/>
</dbReference>
<evidence type="ECO:0000256" key="1">
    <source>
        <dbReference type="SAM" id="MobiDB-lite"/>
    </source>
</evidence>
<proteinExistence type="predicted"/>
<evidence type="ECO:0000313" key="4">
    <source>
        <dbReference type="Proteomes" id="UP000067461"/>
    </source>
</evidence>
<dbReference type="InterPro" id="IPR002937">
    <property type="entry name" value="Amino_oxidase"/>
</dbReference>
<dbReference type="Pfam" id="PF01593">
    <property type="entry name" value="Amino_oxidase"/>
    <property type="match status" value="1"/>
</dbReference>
<name>A0A060NJ09_9BURK</name>
<evidence type="ECO:0000313" key="3">
    <source>
        <dbReference type="EMBL" id="BAO81402.1"/>
    </source>
</evidence>